<proteinExistence type="predicted"/>
<keyword evidence="4" id="KW-1185">Reference proteome</keyword>
<dbReference type="PANTHER" id="PTHR36698:SF2">
    <property type="entry name" value="MCE_MLAD DOMAIN-CONTAINING PROTEIN"/>
    <property type="match status" value="1"/>
</dbReference>
<evidence type="ECO:0000256" key="1">
    <source>
        <dbReference type="SAM" id="Phobius"/>
    </source>
</evidence>
<protein>
    <submittedName>
        <fullName evidence="3">MCE family protein</fullName>
    </submittedName>
</protein>
<reference evidence="3 4" key="1">
    <citation type="submission" date="2019-01" db="EMBL/GenBank/DDBJ databases">
        <title>Pseudolysobacter antarctica gen. nov., sp. nov., isolated from Fildes Peninsula, Antarctica.</title>
        <authorList>
            <person name="Wei Z."/>
            <person name="Peng F."/>
        </authorList>
    </citation>
    <scope>NUCLEOTIDE SEQUENCE [LARGE SCALE GENOMIC DNA]</scope>
    <source>
        <strain evidence="3 4">AQ6-296</strain>
    </source>
</reference>
<dbReference type="Pfam" id="PF02470">
    <property type="entry name" value="MlaD"/>
    <property type="match status" value="1"/>
</dbReference>
<feature type="domain" description="Mce/MlaD" evidence="2">
    <location>
        <begin position="42"/>
        <end position="116"/>
    </location>
</feature>
<dbReference type="EMBL" id="CP035704">
    <property type="protein sequence ID" value="QBB71831.1"/>
    <property type="molecule type" value="Genomic_DNA"/>
</dbReference>
<dbReference type="RefSeq" id="WP_129835223.1">
    <property type="nucleotide sequence ID" value="NZ_CP035704.1"/>
</dbReference>
<evidence type="ECO:0000313" key="3">
    <source>
        <dbReference type="EMBL" id="QBB71831.1"/>
    </source>
</evidence>
<dbReference type="PANTHER" id="PTHR36698">
    <property type="entry name" value="BLL5892 PROTEIN"/>
    <property type="match status" value="1"/>
</dbReference>
<gene>
    <name evidence="3" type="ORF">ELE36_16525</name>
</gene>
<keyword evidence="1" id="KW-1133">Transmembrane helix</keyword>
<evidence type="ECO:0000259" key="2">
    <source>
        <dbReference type="Pfam" id="PF02470"/>
    </source>
</evidence>
<feature type="transmembrane region" description="Helical" evidence="1">
    <location>
        <begin position="6"/>
        <end position="28"/>
    </location>
</feature>
<dbReference type="Proteomes" id="UP000291562">
    <property type="component" value="Chromosome"/>
</dbReference>
<dbReference type="OrthoDB" id="9806984at2"/>
<sequence>METRAHHVLIGVFTLVVVAAAMLFVLWLSKASADREFAYYDVVFTEAVTGLSKGGLVQYNGIKVGEVTQLRLSPKDARNVEARIRVDGGTPIKVDTKAKLASLGLTGIAFIQLSGGAPGSAPLLDTPEQPVPRIIADESALQKLLASSEDIVTTVNDVLFRVGNLLSQENVDRVSRTLQHVDQLSGAIADQRDDLKHVISDLAGATTQLRSTLAQVDKMARTTNDLVDHQGRATLDAASATLAALQRTAEGADKLVSQNREAINNFSNQGLSQIGPTVVELRDLLRSLKSITDQLQDNPAGYLFGHGQPKEFEPK</sequence>
<dbReference type="KEGG" id="xbc:ELE36_16525"/>
<organism evidence="3 4">
    <name type="scientific">Pseudolysobacter antarcticus</name>
    <dbReference type="NCBI Taxonomy" id="2511995"/>
    <lineage>
        <taxon>Bacteria</taxon>
        <taxon>Pseudomonadati</taxon>
        <taxon>Pseudomonadota</taxon>
        <taxon>Gammaproteobacteria</taxon>
        <taxon>Lysobacterales</taxon>
        <taxon>Rhodanobacteraceae</taxon>
        <taxon>Pseudolysobacter</taxon>
    </lineage>
</organism>
<evidence type="ECO:0000313" key="4">
    <source>
        <dbReference type="Proteomes" id="UP000291562"/>
    </source>
</evidence>
<accession>A0A411HMX6</accession>
<keyword evidence="1" id="KW-0812">Transmembrane</keyword>
<dbReference type="AlphaFoldDB" id="A0A411HMX6"/>
<dbReference type="InterPro" id="IPR003399">
    <property type="entry name" value="Mce/MlaD"/>
</dbReference>
<name>A0A411HMX6_9GAMM</name>
<keyword evidence="1" id="KW-0472">Membrane</keyword>